<reference evidence="3 4" key="1">
    <citation type="submission" date="2019-07" db="EMBL/GenBank/DDBJ databases">
        <title>Draft genome assembly of a fouling barnacle, Amphibalanus amphitrite (Darwin, 1854): The first reference genome for Thecostraca.</title>
        <authorList>
            <person name="Kim W."/>
        </authorList>
    </citation>
    <scope>NUCLEOTIDE SEQUENCE [LARGE SCALE GENOMIC DNA]</scope>
    <source>
        <strain evidence="3">SNU_AA5</strain>
        <tissue evidence="3">Soma without cirri and trophi</tissue>
    </source>
</reference>
<keyword evidence="4" id="KW-1185">Reference proteome</keyword>
<dbReference type="AlphaFoldDB" id="A0A6A4W8V7"/>
<dbReference type="Gene3D" id="1.25.40.20">
    <property type="entry name" value="Ankyrin repeat-containing domain"/>
    <property type="match status" value="4"/>
</dbReference>
<name>A0A6A4W8V7_AMPAM</name>
<dbReference type="EMBL" id="VIIS01001292">
    <property type="protein sequence ID" value="KAF0300090.1"/>
    <property type="molecule type" value="Genomic_DNA"/>
</dbReference>
<dbReference type="PANTHER" id="PTHR24133:SF40">
    <property type="entry name" value="ANKYRIN REPEAT DOMAIN 44"/>
    <property type="match status" value="1"/>
</dbReference>
<dbReference type="GO" id="GO:0005886">
    <property type="term" value="C:plasma membrane"/>
    <property type="evidence" value="ECO:0007669"/>
    <property type="project" value="TreeGrafter"/>
</dbReference>
<feature type="region of interest" description="Disordered" evidence="2">
    <location>
        <begin position="555"/>
        <end position="619"/>
    </location>
</feature>
<feature type="compositionally biased region" description="Pro residues" evidence="2">
    <location>
        <begin position="561"/>
        <end position="578"/>
    </location>
</feature>
<dbReference type="PROSITE" id="PS50297">
    <property type="entry name" value="ANK_REP_REGION"/>
    <property type="match status" value="5"/>
</dbReference>
<feature type="repeat" description="ANK" evidence="1">
    <location>
        <begin position="527"/>
        <end position="559"/>
    </location>
</feature>
<dbReference type="PANTHER" id="PTHR24133">
    <property type="entry name" value="ANKYRIN DOMAIN-CONTAINING"/>
    <property type="match status" value="1"/>
</dbReference>
<proteinExistence type="predicted"/>
<sequence>MEWLPTGHGISFCCFSKCITYLFFLVSDVTLSPLSPLNVTFECRVQKAQRSFIRVTFFSLCPQLPARLNEPDDRDNLPLDLALRLDQAAICETLLKHRVDVNAADGQGRCLLHKAILRDDERSALFLVDHGAAVDGAVPVSGDTPLHLLATGGPQDEWRGRLARRLLDAGADTNAQNSELSTPLHVCVSSGCTPVFDVLITRPCDLTAGASVDAVNQATQDTLLHQAALNDLEEEAIFLVKAKAKTGAFNKQGETVLHVAAAHGLSRLAAELLRRGANANAATARGEAGGVGEPHRQTAAHLAVQYRHRDVVAAILEHRRMAESSPDANTIVPDLNLKDSNDRTPLALALDMNMNEVALELIRGGASVDIPDLEGDTLLHRAIRTDNGRSATFLLKNGADINCRRVGISSTRDGLSPLQLSIERGLLSVTELLCESGADLSSSPGHDPPLWQALAGGHTDAASVLVRFGIDTDCWGEGPDGCYQTLLHRAIDENNEHITGFLIRSGCDVSSARRPGPDGRGGDEARDQMTPLHLCAQWGLQETVQALLEHGANANARAGRQPPPAPPGKQPRAVPPNHRPGERSVNPEVGAPHARPADQPLSGVANRNEQMRPQCRLDP</sequence>
<dbReference type="InterPro" id="IPR036770">
    <property type="entry name" value="Ankyrin_rpt-contain_sf"/>
</dbReference>
<evidence type="ECO:0000313" key="3">
    <source>
        <dbReference type="EMBL" id="KAF0300090.1"/>
    </source>
</evidence>
<dbReference type="SMART" id="SM00248">
    <property type="entry name" value="ANK"/>
    <property type="match status" value="13"/>
</dbReference>
<keyword evidence="1" id="KW-0040">ANK repeat</keyword>
<dbReference type="GO" id="GO:0072659">
    <property type="term" value="P:protein localization to plasma membrane"/>
    <property type="evidence" value="ECO:0007669"/>
    <property type="project" value="TreeGrafter"/>
</dbReference>
<dbReference type="PROSITE" id="PS50088">
    <property type="entry name" value="ANK_REPEAT"/>
    <property type="match status" value="6"/>
</dbReference>
<comment type="caution">
    <text evidence="3">The sequence shown here is derived from an EMBL/GenBank/DDBJ whole genome shotgun (WGS) entry which is preliminary data.</text>
</comment>
<dbReference type="GO" id="GO:0030507">
    <property type="term" value="F:spectrin binding"/>
    <property type="evidence" value="ECO:0007669"/>
    <property type="project" value="TreeGrafter"/>
</dbReference>
<feature type="repeat" description="ANK" evidence="1">
    <location>
        <begin position="141"/>
        <end position="178"/>
    </location>
</feature>
<accession>A0A6A4W8V7</accession>
<feature type="repeat" description="ANK" evidence="1">
    <location>
        <begin position="413"/>
        <end position="445"/>
    </location>
</feature>
<dbReference type="Pfam" id="PF12796">
    <property type="entry name" value="Ank_2"/>
    <property type="match status" value="3"/>
</dbReference>
<feature type="repeat" description="ANK" evidence="1">
    <location>
        <begin position="341"/>
        <end position="373"/>
    </location>
</feature>
<dbReference type="SUPFAM" id="SSF48403">
    <property type="entry name" value="Ankyrin repeat"/>
    <property type="match status" value="2"/>
</dbReference>
<protein>
    <submittedName>
        <fullName evidence="3">Rabankyrin-5</fullName>
    </submittedName>
</protein>
<evidence type="ECO:0000256" key="2">
    <source>
        <dbReference type="SAM" id="MobiDB-lite"/>
    </source>
</evidence>
<dbReference type="InterPro" id="IPR052391">
    <property type="entry name" value="E3_Ligase-Neurotoxin"/>
</dbReference>
<dbReference type="PRINTS" id="PR01415">
    <property type="entry name" value="ANKYRIN"/>
</dbReference>
<dbReference type="Pfam" id="PF00023">
    <property type="entry name" value="Ank"/>
    <property type="match status" value="1"/>
</dbReference>
<gene>
    <name evidence="3" type="primary">Ankfy1_3</name>
    <name evidence="3" type="ORF">FJT64_003345</name>
</gene>
<dbReference type="GO" id="GO:0008093">
    <property type="term" value="F:cytoskeletal anchor activity"/>
    <property type="evidence" value="ECO:0007669"/>
    <property type="project" value="TreeGrafter"/>
</dbReference>
<dbReference type="Proteomes" id="UP000440578">
    <property type="component" value="Unassembled WGS sequence"/>
</dbReference>
<evidence type="ECO:0000313" key="4">
    <source>
        <dbReference type="Proteomes" id="UP000440578"/>
    </source>
</evidence>
<feature type="repeat" description="ANK" evidence="1">
    <location>
        <begin position="374"/>
        <end position="406"/>
    </location>
</feature>
<dbReference type="GO" id="GO:0044325">
    <property type="term" value="F:transmembrane transporter binding"/>
    <property type="evidence" value="ECO:0007669"/>
    <property type="project" value="TreeGrafter"/>
</dbReference>
<dbReference type="InterPro" id="IPR002110">
    <property type="entry name" value="Ankyrin_rpt"/>
</dbReference>
<organism evidence="3 4">
    <name type="scientific">Amphibalanus amphitrite</name>
    <name type="common">Striped barnacle</name>
    <name type="synonym">Balanus amphitrite</name>
    <dbReference type="NCBI Taxonomy" id="1232801"/>
    <lineage>
        <taxon>Eukaryota</taxon>
        <taxon>Metazoa</taxon>
        <taxon>Ecdysozoa</taxon>
        <taxon>Arthropoda</taxon>
        <taxon>Crustacea</taxon>
        <taxon>Multicrustacea</taxon>
        <taxon>Cirripedia</taxon>
        <taxon>Thoracica</taxon>
        <taxon>Thoracicalcarea</taxon>
        <taxon>Balanomorpha</taxon>
        <taxon>Balanoidea</taxon>
        <taxon>Balanidae</taxon>
        <taxon>Amphibalaninae</taxon>
        <taxon>Amphibalanus</taxon>
    </lineage>
</organism>
<evidence type="ECO:0000256" key="1">
    <source>
        <dbReference type="PROSITE-ProRule" id="PRU00023"/>
    </source>
</evidence>
<dbReference type="GO" id="GO:0043005">
    <property type="term" value="C:neuron projection"/>
    <property type="evidence" value="ECO:0007669"/>
    <property type="project" value="TreeGrafter"/>
</dbReference>
<dbReference type="OrthoDB" id="2306477at2759"/>
<feature type="repeat" description="ANK" evidence="1">
    <location>
        <begin position="252"/>
        <end position="284"/>
    </location>
</feature>